<dbReference type="Proteomes" id="UP000594638">
    <property type="component" value="Unassembled WGS sequence"/>
</dbReference>
<evidence type="ECO:0000256" key="1">
    <source>
        <dbReference type="ARBA" id="ARBA00022723"/>
    </source>
</evidence>
<dbReference type="PROSITE" id="PS00018">
    <property type="entry name" value="EF_HAND_1"/>
    <property type="match status" value="1"/>
</dbReference>
<reference evidence="6 7" key="1">
    <citation type="submission" date="2019-12" db="EMBL/GenBank/DDBJ databases">
        <authorList>
            <person name="Alioto T."/>
            <person name="Alioto T."/>
            <person name="Gomez Garrido J."/>
        </authorList>
    </citation>
    <scope>NUCLEOTIDE SEQUENCE [LARGE SCALE GENOMIC DNA]</scope>
</reference>
<evidence type="ECO:0000256" key="2">
    <source>
        <dbReference type="ARBA" id="ARBA00022737"/>
    </source>
</evidence>
<dbReference type="FunFam" id="1.10.238.10:FF:000001">
    <property type="entry name" value="Calmodulin 1"/>
    <property type="match status" value="1"/>
</dbReference>
<feature type="domain" description="EF-hand" evidence="5">
    <location>
        <begin position="166"/>
        <end position="199"/>
    </location>
</feature>
<name>A0A8S0Q7D7_OLEEU</name>
<dbReference type="SUPFAM" id="SSF47473">
    <property type="entry name" value="EF-hand"/>
    <property type="match status" value="1"/>
</dbReference>
<keyword evidence="4" id="KW-0472">Membrane</keyword>
<dbReference type="InterPro" id="IPR002048">
    <property type="entry name" value="EF_hand_dom"/>
</dbReference>
<proteinExistence type="predicted"/>
<dbReference type="InterPro" id="IPR018247">
    <property type="entry name" value="EF_Hand_1_Ca_BS"/>
</dbReference>
<feature type="transmembrane region" description="Helical" evidence="4">
    <location>
        <begin position="20"/>
        <end position="45"/>
    </location>
</feature>
<gene>
    <name evidence="6" type="ORF">OLEA9_A073043</name>
</gene>
<keyword evidence="1" id="KW-0479">Metal-binding</keyword>
<dbReference type="PANTHER" id="PTHR10891">
    <property type="entry name" value="EF-HAND CALCIUM-BINDING DOMAIN CONTAINING PROTEIN"/>
    <property type="match status" value="1"/>
</dbReference>
<dbReference type="OrthoDB" id="26525at2759"/>
<keyword evidence="7" id="KW-1185">Reference proteome</keyword>
<dbReference type="GO" id="GO:0005509">
    <property type="term" value="F:calcium ion binding"/>
    <property type="evidence" value="ECO:0007669"/>
    <property type="project" value="InterPro"/>
</dbReference>
<dbReference type="Pfam" id="PF13499">
    <property type="entry name" value="EF-hand_7"/>
    <property type="match status" value="1"/>
</dbReference>
<keyword evidence="3" id="KW-0106">Calcium</keyword>
<organism evidence="6 7">
    <name type="scientific">Olea europaea subsp. europaea</name>
    <dbReference type="NCBI Taxonomy" id="158383"/>
    <lineage>
        <taxon>Eukaryota</taxon>
        <taxon>Viridiplantae</taxon>
        <taxon>Streptophyta</taxon>
        <taxon>Embryophyta</taxon>
        <taxon>Tracheophyta</taxon>
        <taxon>Spermatophyta</taxon>
        <taxon>Magnoliopsida</taxon>
        <taxon>eudicotyledons</taxon>
        <taxon>Gunneridae</taxon>
        <taxon>Pentapetalae</taxon>
        <taxon>asterids</taxon>
        <taxon>lamiids</taxon>
        <taxon>Lamiales</taxon>
        <taxon>Oleaceae</taxon>
        <taxon>Oleeae</taxon>
        <taxon>Olea</taxon>
    </lineage>
</organism>
<evidence type="ECO:0000256" key="3">
    <source>
        <dbReference type="ARBA" id="ARBA00022837"/>
    </source>
</evidence>
<dbReference type="PROSITE" id="PS50222">
    <property type="entry name" value="EF_HAND_2"/>
    <property type="match status" value="2"/>
</dbReference>
<accession>A0A8S0Q7D7</accession>
<dbReference type="Gene3D" id="1.10.238.10">
    <property type="entry name" value="EF-hand"/>
    <property type="match status" value="1"/>
</dbReference>
<keyword evidence="2" id="KW-0677">Repeat</keyword>
<feature type="domain" description="EF-hand" evidence="5">
    <location>
        <begin position="129"/>
        <end position="164"/>
    </location>
</feature>
<dbReference type="Gramene" id="OE9A073043T1">
    <property type="protein sequence ID" value="OE9A073043C1"/>
    <property type="gene ID" value="OE9A073043"/>
</dbReference>
<dbReference type="SMART" id="SM00054">
    <property type="entry name" value="EFh"/>
    <property type="match status" value="2"/>
</dbReference>
<sequence>MLKVRDKFTMSSASGSVKYICGAAAASTVEFISLILWCIFFSFIFTFKDLYLTFRGLFRTISRLLFSIRTQVDTVYDKVSIVQSCSTSNETLISTRDVEIVIHNLGLVFDPKEALGDQDILGAFEENETRLELLKEAFNVFDENNDGYIAASELNKVLSSLGLTQFSDQECRKMIVAMDSNGDERIDFDEFVKLMGVHV</sequence>
<dbReference type="InterPro" id="IPR011992">
    <property type="entry name" value="EF-hand-dom_pair"/>
</dbReference>
<evidence type="ECO:0000313" key="7">
    <source>
        <dbReference type="Proteomes" id="UP000594638"/>
    </source>
</evidence>
<dbReference type="InterPro" id="IPR039647">
    <property type="entry name" value="EF_hand_pair_protein_CML-like"/>
</dbReference>
<evidence type="ECO:0000256" key="4">
    <source>
        <dbReference type="SAM" id="Phobius"/>
    </source>
</evidence>
<keyword evidence="4" id="KW-0812">Transmembrane</keyword>
<dbReference type="CDD" id="cd00051">
    <property type="entry name" value="EFh"/>
    <property type="match status" value="1"/>
</dbReference>
<evidence type="ECO:0000313" key="6">
    <source>
        <dbReference type="EMBL" id="CAA2963221.1"/>
    </source>
</evidence>
<evidence type="ECO:0000259" key="5">
    <source>
        <dbReference type="PROSITE" id="PS50222"/>
    </source>
</evidence>
<protein>
    <submittedName>
        <fullName evidence="6">Probable calcium-binding CML30</fullName>
    </submittedName>
</protein>
<keyword evidence="4" id="KW-1133">Transmembrane helix</keyword>
<dbReference type="AlphaFoldDB" id="A0A8S0Q7D7"/>
<comment type="caution">
    <text evidence="6">The sequence shown here is derived from an EMBL/GenBank/DDBJ whole genome shotgun (WGS) entry which is preliminary data.</text>
</comment>
<dbReference type="EMBL" id="CACTIH010001808">
    <property type="protein sequence ID" value="CAA2963221.1"/>
    <property type="molecule type" value="Genomic_DNA"/>
</dbReference>